<evidence type="ECO:0000313" key="3">
    <source>
        <dbReference type="Proteomes" id="UP001065549"/>
    </source>
</evidence>
<comment type="caution">
    <text evidence="2">The sequence shown here is derived from an EMBL/GenBank/DDBJ whole genome shotgun (WGS) entry which is preliminary data.</text>
</comment>
<dbReference type="Pfam" id="PF12724">
    <property type="entry name" value="Flavodoxin_5"/>
    <property type="match status" value="1"/>
</dbReference>
<dbReference type="EMBL" id="JAOSHN010000002">
    <property type="protein sequence ID" value="MCU7377794.1"/>
    <property type="molecule type" value="Genomic_DNA"/>
</dbReference>
<dbReference type="PANTHER" id="PTHR38030">
    <property type="entry name" value="PROTOPORPHYRINOGEN IX DEHYDROGENASE [MENAQUINONE]"/>
    <property type="match status" value="1"/>
</dbReference>
<evidence type="ECO:0000313" key="2">
    <source>
        <dbReference type="EMBL" id="MCU7377794.1"/>
    </source>
</evidence>
<dbReference type="Proteomes" id="UP001065549">
    <property type="component" value="Unassembled WGS sequence"/>
</dbReference>
<accession>A0A9J6QP96</accession>
<dbReference type="SUPFAM" id="SSF52218">
    <property type="entry name" value="Flavoproteins"/>
    <property type="match status" value="1"/>
</dbReference>
<dbReference type="InterPro" id="IPR029039">
    <property type="entry name" value="Flavoprotein-like_sf"/>
</dbReference>
<dbReference type="AlphaFoldDB" id="A0A9J6QP96"/>
<dbReference type="GO" id="GO:0070819">
    <property type="term" value="F:menaquinone-dependent protoporphyrinogen oxidase activity"/>
    <property type="evidence" value="ECO:0007669"/>
    <property type="project" value="TreeGrafter"/>
</dbReference>
<dbReference type="Gene3D" id="3.40.50.360">
    <property type="match status" value="1"/>
</dbReference>
<dbReference type="GO" id="GO:0010181">
    <property type="term" value="F:FMN binding"/>
    <property type="evidence" value="ECO:0007669"/>
    <property type="project" value="TreeGrafter"/>
</dbReference>
<sequence length="158" mass="17400">MNVLIAYASKTGTTAKCAKILKALVDDATLCDLTKEKPDLSQYNCVIVGGSIRMGALHKASKNFILRNKETLMRKKCAFFTCNCFTGQTDMYMKKNIPGELLKKAIATGSFGGEIPLEAQKGFDKLIMKLVAKRGTRSENAKLHTSSEAINKFAEKIR</sequence>
<name>A0A9J6QP96_9FIRM</name>
<dbReference type="PANTHER" id="PTHR38030:SF2">
    <property type="entry name" value="PROTOPORPHYRINOGEN IX DEHYDROGENASE [QUINONE]"/>
    <property type="match status" value="1"/>
</dbReference>
<feature type="domain" description="Flavodoxin" evidence="1">
    <location>
        <begin position="4"/>
        <end position="137"/>
    </location>
</feature>
<reference evidence="2" key="1">
    <citation type="submission" date="2022-09" db="EMBL/GenBank/DDBJ databases">
        <title>Culturomic study of gut microbiota in children with autism spectrum disorder.</title>
        <authorList>
            <person name="Efimov B.A."/>
            <person name="Chaplin A.V."/>
            <person name="Sokolova S.R."/>
            <person name="Pikina A.P."/>
            <person name="Korzhanova M."/>
            <person name="Belova V."/>
            <person name="Korostin D."/>
        </authorList>
    </citation>
    <scope>NUCLEOTIDE SEQUENCE</scope>
    <source>
        <strain evidence="2">ASD5510</strain>
    </source>
</reference>
<dbReference type="InterPro" id="IPR052200">
    <property type="entry name" value="Protoporphyrinogen_IX_DH"/>
</dbReference>
<organism evidence="2 3">
    <name type="scientific">Hominibacterium faecale</name>
    <dbReference type="NCBI Taxonomy" id="2839743"/>
    <lineage>
        <taxon>Bacteria</taxon>
        <taxon>Bacillati</taxon>
        <taxon>Bacillota</taxon>
        <taxon>Clostridia</taxon>
        <taxon>Peptostreptococcales</taxon>
        <taxon>Anaerovoracaceae</taxon>
        <taxon>Hominibacterium</taxon>
    </lineage>
</organism>
<evidence type="ECO:0000259" key="1">
    <source>
        <dbReference type="Pfam" id="PF12724"/>
    </source>
</evidence>
<protein>
    <submittedName>
        <fullName evidence="2">Flavodoxin</fullName>
    </submittedName>
</protein>
<keyword evidence="3" id="KW-1185">Reference proteome</keyword>
<dbReference type="RefSeq" id="WP_148394993.1">
    <property type="nucleotide sequence ID" value="NZ_JAJAGH010000004.1"/>
</dbReference>
<proteinExistence type="predicted"/>
<dbReference type="GO" id="GO:0006783">
    <property type="term" value="P:heme biosynthetic process"/>
    <property type="evidence" value="ECO:0007669"/>
    <property type="project" value="TreeGrafter"/>
</dbReference>
<gene>
    <name evidence="2" type="ORF">OBO34_05415</name>
</gene>
<dbReference type="InterPro" id="IPR026816">
    <property type="entry name" value="Flavodoxin_dom"/>
</dbReference>